<evidence type="ECO:0000256" key="5">
    <source>
        <dbReference type="ARBA" id="ARBA00023242"/>
    </source>
</evidence>
<dbReference type="OrthoDB" id="1110759at2759"/>
<dbReference type="SUPFAM" id="SSF46785">
    <property type="entry name" value="Winged helix' DNA-binding domain"/>
    <property type="match status" value="1"/>
</dbReference>
<dbReference type="GO" id="GO:0030527">
    <property type="term" value="F:structural constituent of chromatin"/>
    <property type="evidence" value="ECO:0007669"/>
    <property type="project" value="InterPro"/>
</dbReference>
<evidence type="ECO:0000256" key="7">
    <source>
        <dbReference type="SAM" id="MobiDB-lite"/>
    </source>
</evidence>
<keyword evidence="4 6" id="KW-0238">DNA-binding</keyword>
<dbReference type="GO" id="GO:0005634">
    <property type="term" value="C:nucleus"/>
    <property type="evidence" value="ECO:0007669"/>
    <property type="project" value="UniProtKB-SubCell"/>
</dbReference>
<dbReference type="GO" id="GO:0003690">
    <property type="term" value="F:double-stranded DNA binding"/>
    <property type="evidence" value="ECO:0007669"/>
    <property type="project" value="TreeGrafter"/>
</dbReference>
<feature type="region of interest" description="Disordered" evidence="7">
    <location>
        <begin position="1"/>
        <end position="32"/>
    </location>
</feature>
<comment type="similarity">
    <text evidence="6">Belongs to the histone H1/H5 family.</text>
</comment>
<reference evidence="9" key="1">
    <citation type="submission" date="2020-06" db="EMBL/GenBank/DDBJ databases">
        <authorList>
            <consortium name="Wellcome Sanger Institute Data Sharing"/>
        </authorList>
    </citation>
    <scope>NUCLEOTIDE SEQUENCE [LARGE SCALE GENOMIC DNA]</scope>
</reference>
<evidence type="ECO:0000259" key="8">
    <source>
        <dbReference type="PROSITE" id="PS51504"/>
    </source>
</evidence>
<keyword evidence="5 6" id="KW-0539">Nucleus</keyword>
<gene>
    <name evidence="9" type="primary">LOC114463796</name>
</gene>
<feature type="compositionally biased region" description="Basic residues" evidence="7">
    <location>
        <begin position="232"/>
        <end position="242"/>
    </location>
</feature>
<accession>A0A8C5I1Q0</accession>
<dbReference type="Proteomes" id="UP000694680">
    <property type="component" value="Chromosome 5"/>
</dbReference>
<reference evidence="9" key="3">
    <citation type="submission" date="2025-09" db="UniProtKB">
        <authorList>
            <consortium name="Ensembl"/>
        </authorList>
    </citation>
    <scope>IDENTIFICATION</scope>
</reference>
<dbReference type="PANTHER" id="PTHR11467:SF177">
    <property type="entry name" value="HISTONE H1, EARLY EMBRYONIC"/>
    <property type="match status" value="1"/>
</dbReference>
<name>A0A8C5I1Q0_GOUWI</name>
<keyword evidence="10" id="KW-1185">Reference proteome</keyword>
<comment type="subcellular location">
    <subcellularLocation>
        <location evidence="2">Chromosome</location>
    </subcellularLocation>
    <subcellularLocation>
        <location evidence="1 6">Nucleus</location>
    </subcellularLocation>
</comment>
<dbReference type="CDD" id="cd00073">
    <property type="entry name" value="H15"/>
    <property type="match status" value="1"/>
</dbReference>
<evidence type="ECO:0000256" key="2">
    <source>
        <dbReference type="ARBA" id="ARBA00004286"/>
    </source>
</evidence>
<dbReference type="GO" id="GO:0031492">
    <property type="term" value="F:nucleosomal DNA binding"/>
    <property type="evidence" value="ECO:0007669"/>
    <property type="project" value="TreeGrafter"/>
</dbReference>
<evidence type="ECO:0000256" key="6">
    <source>
        <dbReference type="RuleBase" id="RU003894"/>
    </source>
</evidence>
<evidence type="ECO:0000256" key="3">
    <source>
        <dbReference type="ARBA" id="ARBA00022454"/>
    </source>
</evidence>
<dbReference type="InterPro" id="IPR005819">
    <property type="entry name" value="H1/H5"/>
</dbReference>
<feature type="compositionally biased region" description="Basic and acidic residues" evidence="7">
    <location>
        <begin position="122"/>
        <end position="149"/>
    </location>
</feature>
<reference evidence="9" key="2">
    <citation type="submission" date="2025-08" db="UniProtKB">
        <authorList>
            <consortium name="Ensembl"/>
        </authorList>
    </citation>
    <scope>IDENTIFICATION</scope>
</reference>
<dbReference type="SMART" id="SM00526">
    <property type="entry name" value="H15"/>
    <property type="match status" value="1"/>
</dbReference>
<dbReference type="RefSeq" id="XP_028303396.1">
    <property type="nucleotide sequence ID" value="XM_028447595.1"/>
</dbReference>
<keyword evidence="3 6" id="KW-0158">Chromosome</keyword>
<dbReference type="Ensembl" id="ENSGWIT00000058530.1">
    <property type="protein sequence ID" value="ENSGWIP00000054309.1"/>
    <property type="gene ID" value="ENSGWIG00000025975.1"/>
</dbReference>
<dbReference type="GO" id="GO:0000786">
    <property type="term" value="C:nucleosome"/>
    <property type="evidence" value="ECO:0007669"/>
    <property type="project" value="InterPro"/>
</dbReference>
<dbReference type="GO" id="GO:0006334">
    <property type="term" value="P:nucleosome assembly"/>
    <property type="evidence" value="ECO:0007669"/>
    <property type="project" value="InterPro"/>
</dbReference>
<dbReference type="InterPro" id="IPR036388">
    <property type="entry name" value="WH-like_DNA-bd_sf"/>
</dbReference>
<feature type="compositionally biased region" description="Basic and acidic residues" evidence="7">
    <location>
        <begin position="17"/>
        <end position="26"/>
    </location>
</feature>
<dbReference type="Gene3D" id="1.10.10.10">
    <property type="entry name" value="Winged helix-like DNA-binding domain superfamily/Winged helix DNA-binding domain"/>
    <property type="match status" value="1"/>
</dbReference>
<dbReference type="InterPro" id="IPR036390">
    <property type="entry name" value="WH_DNA-bd_sf"/>
</dbReference>
<dbReference type="Pfam" id="PF00538">
    <property type="entry name" value="Linker_histone"/>
    <property type="match status" value="1"/>
</dbReference>
<dbReference type="GO" id="GO:0030261">
    <property type="term" value="P:chromosome condensation"/>
    <property type="evidence" value="ECO:0007669"/>
    <property type="project" value="TreeGrafter"/>
</dbReference>
<feature type="domain" description="H15" evidence="8">
    <location>
        <begin position="41"/>
        <end position="120"/>
    </location>
</feature>
<feature type="region of interest" description="Disordered" evidence="7">
    <location>
        <begin position="122"/>
        <end position="242"/>
    </location>
</feature>
<dbReference type="AlphaFoldDB" id="A0A8C5I1Q0"/>
<dbReference type="PRINTS" id="PR00624">
    <property type="entry name" value="HISTONEH5"/>
</dbReference>
<evidence type="ECO:0000313" key="9">
    <source>
        <dbReference type="Ensembl" id="ENSGWIP00000054309.1"/>
    </source>
</evidence>
<dbReference type="PANTHER" id="PTHR11467">
    <property type="entry name" value="HISTONE H1"/>
    <property type="match status" value="1"/>
</dbReference>
<sequence>MPPKKAAVVSAGGPELSPKDSPEEGKKAKKQGAVVMRKLPSHPSTIIMVKEAIKALDSRKGVSSQAIQSYIKQHYPSVDMVKLKHLVRRALIKGQENGTLVRPANSTMTVGAQGKFRLAQKLKEAKPKSENTDPNLAKETKKADKEKPSKAGATKVTDVPSLKTKSSEDDKPSKTTIKKSSTSKVPPAKKPKAKKTESASSDKTSETKPPLTKTGKATTSKTTSTDDTNAKATRKRGKMTVE</sequence>
<proteinExistence type="inferred from homology"/>
<dbReference type="GO" id="GO:0045910">
    <property type="term" value="P:negative regulation of DNA recombination"/>
    <property type="evidence" value="ECO:0007669"/>
    <property type="project" value="TreeGrafter"/>
</dbReference>
<dbReference type="PROSITE" id="PS51504">
    <property type="entry name" value="H15"/>
    <property type="match status" value="1"/>
</dbReference>
<evidence type="ECO:0000256" key="1">
    <source>
        <dbReference type="ARBA" id="ARBA00004123"/>
    </source>
</evidence>
<feature type="compositionally biased region" description="Low complexity" evidence="7">
    <location>
        <begin position="212"/>
        <end position="231"/>
    </location>
</feature>
<feature type="compositionally biased region" description="Low complexity" evidence="7">
    <location>
        <begin position="174"/>
        <end position="186"/>
    </location>
</feature>
<dbReference type="GeneID" id="114463796"/>
<evidence type="ECO:0000313" key="10">
    <source>
        <dbReference type="Proteomes" id="UP000694680"/>
    </source>
</evidence>
<organism evidence="9 10">
    <name type="scientific">Gouania willdenowi</name>
    <name type="common">Blunt-snouted clingfish</name>
    <name type="synonym">Lepadogaster willdenowi</name>
    <dbReference type="NCBI Taxonomy" id="441366"/>
    <lineage>
        <taxon>Eukaryota</taxon>
        <taxon>Metazoa</taxon>
        <taxon>Chordata</taxon>
        <taxon>Craniata</taxon>
        <taxon>Vertebrata</taxon>
        <taxon>Euteleostomi</taxon>
        <taxon>Actinopterygii</taxon>
        <taxon>Neopterygii</taxon>
        <taxon>Teleostei</taxon>
        <taxon>Neoteleostei</taxon>
        <taxon>Acanthomorphata</taxon>
        <taxon>Ovalentaria</taxon>
        <taxon>Blenniimorphae</taxon>
        <taxon>Blenniiformes</taxon>
        <taxon>Gobiesocoidei</taxon>
        <taxon>Gobiesocidae</taxon>
        <taxon>Gobiesocinae</taxon>
        <taxon>Gouania</taxon>
    </lineage>
</organism>
<protein>
    <submittedName>
        <fullName evidence="9">Protein B4</fullName>
    </submittedName>
</protein>
<evidence type="ECO:0000256" key="4">
    <source>
        <dbReference type="ARBA" id="ARBA00023125"/>
    </source>
</evidence>
<dbReference type="InterPro" id="IPR005818">
    <property type="entry name" value="Histone_H1/H5_H15"/>
</dbReference>